<keyword evidence="2" id="KW-0325">Glycoprotein</keyword>
<proteinExistence type="predicted"/>
<reference evidence="5" key="1">
    <citation type="journal article" date="2019" name="Int. J. Syst. Evol. Microbiol.">
        <title>The Global Catalogue of Microorganisms (GCM) 10K type strain sequencing project: providing services to taxonomists for standard genome sequencing and annotation.</title>
        <authorList>
            <consortium name="The Broad Institute Genomics Platform"/>
            <consortium name="The Broad Institute Genome Sequencing Center for Infectious Disease"/>
            <person name="Wu L."/>
            <person name="Ma J."/>
        </authorList>
    </citation>
    <scope>NUCLEOTIDE SEQUENCE [LARGE SCALE GENOMIC DNA]</scope>
    <source>
        <strain evidence="5">KCTC 22245</strain>
    </source>
</reference>
<dbReference type="Gene3D" id="3.40.50.300">
    <property type="entry name" value="P-loop containing nucleotide triphosphate hydrolases"/>
    <property type="match status" value="1"/>
</dbReference>
<dbReference type="Pfam" id="PF00685">
    <property type="entry name" value="Sulfotransfer_1"/>
    <property type="match status" value="1"/>
</dbReference>
<dbReference type="RefSeq" id="WP_189571770.1">
    <property type="nucleotide sequence ID" value="NZ_BMXU01000001.1"/>
</dbReference>
<dbReference type="EMBL" id="JBHRVA010000002">
    <property type="protein sequence ID" value="MFC3302850.1"/>
    <property type="molecule type" value="Genomic_DNA"/>
</dbReference>
<comment type="caution">
    <text evidence="4">The sequence shown here is derived from an EMBL/GenBank/DDBJ whole genome shotgun (WGS) entry which is preliminary data.</text>
</comment>
<dbReference type="InterPro" id="IPR037359">
    <property type="entry name" value="NST/OST"/>
</dbReference>
<dbReference type="PANTHER" id="PTHR10605:SF56">
    <property type="entry name" value="BIFUNCTIONAL HEPARAN SULFATE N-DEACETYLASE_N-SULFOTRANSFERASE"/>
    <property type="match status" value="1"/>
</dbReference>
<protein>
    <submittedName>
        <fullName evidence="4">Sulfotransferase</fullName>
    </submittedName>
</protein>
<name>A0ABV7MDP1_9PROT</name>
<keyword evidence="1" id="KW-0808">Transferase</keyword>
<sequence>METTRPLRGEGDTALFLAAPHHDGRLVRPPRFRVRHWMAALRALPDFVIVGAMKSGTSSLYSYLIKHPQIMPAFRKETHYFTRGKRAGYTENWYRAHFPLKVAKGRRLTGEATAGYSFEPGAIEALSETVPDAKIIMLLRDPVERAISHYFHELRAGRETLPIEEAMAIEDDRQLAALRAGESGRETMIHASYKRRGIYHEQIRRLWRHFPRNQVLVMGSTDVFEAPERAVARVCDFLGVKTMNEQIDYRIANRGTNRKPVPQSVRDELSAFFEPHNRALEELLGKRLDW</sequence>
<dbReference type="PANTHER" id="PTHR10605">
    <property type="entry name" value="HEPARAN SULFATE SULFOTRANSFERASE"/>
    <property type="match status" value="1"/>
</dbReference>
<dbReference type="InterPro" id="IPR000863">
    <property type="entry name" value="Sulfotransferase_dom"/>
</dbReference>
<dbReference type="SUPFAM" id="SSF52540">
    <property type="entry name" value="P-loop containing nucleoside triphosphate hydrolases"/>
    <property type="match status" value="1"/>
</dbReference>
<evidence type="ECO:0000256" key="2">
    <source>
        <dbReference type="ARBA" id="ARBA00023180"/>
    </source>
</evidence>
<evidence type="ECO:0000313" key="4">
    <source>
        <dbReference type="EMBL" id="MFC3302850.1"/>
    </source>
</evidence>
<organism evidence="4 5">
    <name type="scientific">Parvularcula lutaonensis</name>
    <dbReference type="NCBI Taxonomy" id="491923"/>
    <lineage>
        <taxon>Bacteria</taxon>
        <taxon>Pseudomonadati</taxon>
        <taxon>Pseudomonadota</taxon>
        <taxon>Alphaproteobacteria</taxon>
        <taxon>Parvularculales</taxon>
        <taxon>Parvularculaceae</taxon>
        <taxon>Parvularcula</taxon>
    </lineage>
</organism>
<evidence type="ECO:0000313" key="5">
    <source>
        <dbReference type="Proteomes" id="UP001595607"/>
    </source>
</evidence>
<evidence type="ECO:0000256" key="1">
    <source>
        <dbReference type="ARBA" id="ARBA00022679"/>
    </source>
</evidence>
<gene>
    <name evidence="4" type="ORF">ACFONP_08905</name>
</gene>
<dbReference type="InterPro" id="IPR027417">
    <property type="entry name" value="P-loop_NTPase"/>
</dbReference>
<accession>A0ABV7MDP1</accession>
<dbReference type="Proteomes" id="UP001595607">
    <property type="component" value="Unassembled WGS sequence"/>
</dbReference>
<evidence type="ECO:0000259" key="3">
    <source>
        <dbReference type="Pfam" id="PF00685"/>
    </source>
</evidence>
<feature type="domain" description="Sulfotransferase" evidence="3">
    <location>
        <begin position="45"/>
        <end position="248"/>
    </location>
</feature>
<keyword evidence="5" id="KW-1185">Reference proteome</keyword>